<dbReference type="PIRSF" id="PIRSF001788">
    <property type="entry name" value="GMF-beta"/>
    <property type="match status" value="1"/>
</dbReference>
<protein>
    <submittedName>
        <fullName evidence="4">Glia maturation factor beta</fullName>
    </submittedName>
</protein>
<dbReference type="Gene3D" id="3.40.20.10">
    <property type="entry name" value="Severin"/>
    <property type="match status" value="1"/>
</dbReference>
<dbReference type="FunCoup" id="A0A316YZP7">
    <property type="interactions" value="87"/>
</dbReference>
<dbReference type="GeneID" id="37042717"/>
<dbReference type="GO" id="GO:0071933">
    <property type="term" value="F:Arp2/3 complex binding"/>
    <property type="evidence" value="ECO:0007669"/>
    <property type="project" value="InterPro"/>
</dbReference>
<dbReference type="RefSeq" id="XP_025381452.1">
    <property type="nucleotide sequence ID" value="XM_025520801.1"/>
</dbReference>
<evidence type="ECO:0000256" key="2">
    <source>
        <dbReference type="PIRNR" id="PIRNR001788"/>
    </source>
</evidence>
<dbReference type="PANTHER" id="PTHR11249">
    <property type="entry name" value="GLIAL FACTOR NATURATION FACTOR"/>
    <property type="match status" value="1"/>
</dbReference>
<gene>
    <name evidence="4" type="ORF">FA10DRAFT_264808</name>
</gene>
<sequence>MSSTTVDVPGPLLDEIKAFRLSGSGSGGKTSSSALVIKIDKAKLEMSIEDKWSGNELADLVEDSLPENSPRFVLLSHTLQHPDGRVSFPLIILYWAPQTSSMELSTLYTSALSNFSVKADVGKVIDIRDGELDTAAMDKRLLG</sequence>
<evidence type="ECO:0000259" key="3">
    <source>
        <dbReference type="PROSITE" id="PS51263"/>
    </source>
</evidence>
<evidence type="ECO:0000256" key="1">
    <source>
        <dbReference type="ARBA" id="ARBA00010055"/>
    </source>
</evidence>
<dbReference type="SUPFAM" id="SSF55753">
    <property type="entry name" value="Actin depolymerizing proteins"/>
    <property type="match status" value="1"/>
</dbReference>
<dbReference type="InterPro" id="IPR002108">
    <property type="entry name" value="ADF-H"/>
</dbReference>
<feature type="domain" description="ADF-H" evidence="3">
    <location>
        <begin position="3"/>
        <end position="142"/>
    </location>
</feature>
<dbReference type="GO" id="GO:0030479">
    <property type="term" value="C:actin cortical patch"/>
    <property type="evidence" value="ECO:0007669"/>
    <property type="project" value="TreeGrafter"/>
</dbReference>
<dbReference type="GO" id="GO:0003779">
    <property type="term" value="F:actin binding"/>
    <property type="evidence" value="ECO:0007669"/>
    <property type="project" value="InterPro"/>
</dbReference>
<keyword evidence="2" id="KW-0539">Nucleus</keyword>
<dbReference type="Pfam" id="PF00241">
    <property type="entry name" value="Cofilin_ADF"/>
    <property type="match status" value="1"/>
</dbReference>
<proteinExistence type="inferred from homology"/>
<accession>A0A316YZP7</accession>
<evidence type="ECO:0000313" key="5">
    <source>
        <dbReference type="Proteomes" id="UP000245768"/>
    </source>
</evidence>
<dbReference type="Proteomes" id="UP000245768">
    <property type="component" value="Unassembled WGS sequence"/>
</dbReference>
<keyword evidence="5" id="KW-1185">Reference proteome</keyword>
<dbReference type="GO" id="GO:0034316">
    <property type="term" value="P:negative regulation of Arp2/3 complex-mediated actin nucleation"/>
    <property type="evidence" value="ECO:0007669"/>
    <property type="project" value="TreeGrafter"/>
</dbReference>
<comment type="subcellular location">
    <subcellularLocation>
        <location evidence="2">Cytoplasm</location>
    </subcellularLocation>
    <subcellularLocation>
        <location evidence="2">Nucleus</location>
    </subcellularLocation>
</comment>
<organism evidence="4 5">
    <name type="scientific">Acaromyces ingoldii</name>
    <dbReference type="NCBI Taxonomy" id="215250"/>
    <lineage>
        <taxon>Eukaryota</taxon>
        <taxon>Fungi</taxon>
        <taxon>Dikarya</taxon>
        <taxon>Basidiomycota</taxon>
        <taxon>Ustilaginomycotina</taxon>
        <taxon>Exobasidiomycetes</taxon>
        <taxon>Exobasidiales</taxon>
        <taxon>Cryptobasidiaceae</taxon>
        <taxon>Acaromyces</taxon>
    </lineage>
</organism>
<dbReference type="InterPro" id="IPR011171">
    <property type="entry name" value="GMF"/>
</dbReference>
<dbReference type="InParanoid" id="A0A316YZP7"/>
<name>A0A316YZP7_9BASI</name>
<dbReference type="AlphaFoldDB" id="A0A316YZP7"/>
<dbReference type="EMBL" id="KZ819634">
    <property type="protein sequence ID" value="PWN94254.1"/>
    <property type="molecule type" value="Genomic_DNA"/>
</dbReference>
<dbReference type="OrthoDB" id="3919494at2759"/>
<reference evidence="4 5" key="1">
    <citation type="journal article" date="2018" name="Mol. Biol. Evol.">
        <title>Broad Genomic Sampling Reveals a Smut Pathogenic Ancestry of the Fungal Clade Ustilaginomycotina.</title>
        <authorList>
            <person name="Kijpornyongpan T."/>
            <person name="Mondo S.J."/>
            <person name="Barry K."/>
            <person name="Sandor L."/>
            <person name="Lee J."/>
            <person name="Lipzen A."/>
            <person name="Pangilinan J."/>
            <person name="LaButti K."/>
            <person name="Hainaut M."/>
            <person name="Henrissat B."/>
            <person name="Grigoriev I.V."/>
            <person name="Spatafora J.W."/>
            <person name="Aime M.C."/>
        </authorList>
    </citation>
    <scope>NUCLEOTIDE SEQUENCE [LARGE SCALE GENOMIC DNA]</scope>
    <source>
        <strain evidence="4 5">MCA 4198</strain>
    </source>
</reference>
<keyword evidence="2" id="KW-0963">Cytoplasm</keyword>
<dbReference type="PANTHER" id="PTHR11249:SF2">
    <property type="entry name" value="GLIA MATURATION FACTOR"/>
    <property type="match status" value="1"/>
</dbReference>
<dbReference type="GO" id="GO:0005634">
    <property type="term" value="C:nucleus"/>
    <property type="evidence" value="ECO:0007669"/>
    <property type="project" value="UniProtKB-SubCell"/>
</dbReference>
<comment type="similarity">
    <text evidence="1 2">Belongs to the actin-binding proteins ADF family. GMF subfamily.</text>
</comment>
<dbReference type="GO" id="GO:0071846">
    <property type="term" value="P:actin filament debranching"/>
    <property type="evidence" value="ECO:0007669"/>
    <property type="project" value="InterPro"/>
</dbReference>
<evidence type="ECO:0000313" key="4">
    <source>
        <dbReference type="EMBL" id="PWN94254.1"/>
    </source>
</evidence>
<dbReference type="PROSITE" id="PS51263">
    <property type="entry name" value="ADF_H"/>
    <property type="match status" value="1"/>
</dbReference>
<dbReference type="STRING" id="215250.A0A316YZP7"/>
<dbReference type="InterPro" id="IPR029006">
    <property type="entry name" value="ADF-H/Gelsolin-like_dom_sf"/>
</dbReference>